<gene>
    <name evidence="2" type="ORF">LCGC14_0437040</name>
</gene>
<evidence type="ECO:0000313" key="2">
    <source>
        <dbReference type="EMBL" id="KKN69880.1"/>
    </source>
</evidence>
<name>A0A0F9SLI7_9ZZZZ</name>
<proteinExistence type="predicted"/>
<evidence type="ECO:0000256" key="1">
    <source>
        <dbReference type="SAM" id="MobiDB-lite"/>
    </source>
</evidence>
<evidence type="ECO:0008006" key="3">
    <source>
        <dbReference type="Google" id="ProtNLM"/>
    </source>
</evidence>
<feature type="region of interest" description="Disordered" evidence="1">
    <location>
        <begin position="74"/>
        <end position="152"/>
    </location>
</feature>
<organism evidence="2">
    <name type="scientific">marine sediment metagenome</name>
    <dbReference type="NCBI Taxonomy" id="412755"/>
    <lineage>
        <taxon>unclassified sequences</taxon>
        <taxon>metagenomes</taxon>
        <taxon>ecological metagenomes</taxon>
    </lineage>
</organism>
<dbReference type="EMBL" id="LAZR01000417">
    <property type="protein sequence ID" value="KKN69880.1"/>
    <property type="molecule type" value="Genomic_DNA"/>
</dbReference>
<comment type="caution">
    <text evidence="2">The sequence shown here is derived from an EMBL/GenBank/DDBJ whole genome shotgun (WGS) entry which is preliminary data.</text>
</comment>
<sequence length="400" mass="43752">MSRAWVPMFADEWPEIADTIPRPWPEAAVGMDLRWWSNEQRMGRKGKPGRSALVQRWGWTAHKVRTFIASGAWEDGITSESPEVHQPTASESPAPTSANLHNGAETSSESPADRQKSASESPHARRLTTEKLTTEPLNKGKPSRDPSPPVQEKCTVKLASGQRFPEAVRRAAVESGQPKGEILDAVNAIAEFICERKIGADDGDAVVRAWRELGHGFIPVAHFRREAMLIARACKESMHDRFKRDVRGEGWAGKSDASKSVSSVLRVSAGNGAGWSERLFLAEKHAEEIDGRSRPAPALTPVDGDGDLTVPMQSSDQPVWLDTPTPGEWTFARGLLRKQFREDFTSWFNPVKLGGVSDGLVVLECTKTAVKVLSGADWLPAIEAALGANVAFRVVPWAAK</sequence>
<protein>
    <recommendedName>
        <fullName evidence="3">DnaA N-terminal domain-containing protein</fullName>
    </recommendedName>
</protein>
<feature type="compositionally biased region" description="Polar residues" evidence="1">
    <location>
        <begin position="87"/>
        <end position="110"/>
    </location>
</feature>
<accession>A0A0F9SLI7</accession>
<dbReference type="AlphaFoldDB" id="A0A0F9SLI7"/>
<reference evidence="2" key="1">
    <citation type="journal article" date="2015" name="Nature">
        <title>Complex archaea that bridge the gap between prokaryotes and eukaryotes.</title>
        <authorList>
            <person name="Spang A."/>
            <person name="Saw J.H."/>
            <person name="Jorgensen S.L."/>
            <person name="Zaremba-Niedzwiedzka K."/>
            <person name="Martijn J."/>
            <person name="Lind A.E."/>
            <person name="van Eijk R."/>
            <person name="Schleper C."/>
            <person name="Guy L."/>
            <person name="Ettema T.J."/>
        </authorList>
    </citation>
    <scope>NUCLEOTIDE SEQUENCE</scope>
</reference>